<keyword evidence="2" id="KW-0680">Restriction system</keyword>
<keyword evidence="5" id="KW-0378">Hydrolase</keyword>
<name>A0ABV9LB15_9FLAO</name>
<accession>A0ABV9LB15</accession>
<dbReference type="EMBL" id="JBHSHB010000024">
    <property type="protein sequence ID" value="MFC4691269.1"/>
    <property type="molecule type" value="Genomic_DNA"/>
</dbReference>
<gene>
    <name evidence="5" type="ORF">ACFO5T_12595</name>
</gene>
<feature type="domain" description="Type I restriction modification DNA specificity" evidence="4">
    <location>
        <begin position="22"/>
        <end position="187"/>
    </location>
</feature>
<feature type="domain" description="Type I restriction modification DNA specificity" evidence="4">
    <location>
        <begin position="224"/>
        <end position="391"/>
    </location>
</feature>
<organism evidence="5 6">
    <name type="scientific">Dokdonia genika</name>
    <dbReference type="NCBI Taxonomy" id="308113"/>
    <lineage>
        <taxon>Bacteria</taxon>
        <taxon>Pseudomonadati</taxon>
        <taxon>Bacteroidota</taxon>
        <taxon>Flavobacteriia</taxon>
        <taxon>Flavobacteriales</taxon>
        <taxon>Flavobacteriaceae</taxon>
        <taxon>Dokdonia</taxon>
    </lineage>
</organism>
<dbReference type="PANTHER" id="PTHR43140">
    <property type="entry name" value="TYPE-1 RESTRICTION ENZYME ECOKI SPECIFICITY PROTEIN"/>
    <property type="match status" value="1"/>
</dbReference>
<dbReference type="InterPro" id="IPR044946">
    <property type="entry name" value="Restrct_endonuc_typeI_TRD_sf"/>
</dbReference>
<dbReference type="Gene3D" id="3.90.220.20">
    <property type="entry name" value="DNA methylase specificity domains"/>
    <property type="match status" value="2"/>
</dbReference>
<sequence length="420" mass="47077">MKTYEAYKDGDGFWIKKIPIQWSFGSLNLLVDFVMGQAPHSSSYNQDGIGEIFIKTGDFGKIRPTAKWFTTSPLVYGSKEDVFICVVGATAGKVNLGLNGTISRSIAALRPRDKVVQSYLFYFLSYNYIRLNDSSQGSAQGIINKDILSSIKLPLPSLKEQTQIAAYLDHKTHIIDALIEKKEQLIKKLQAQRQATINEAVTKGLNPNVKMKDSGIEWLGEVPEHWEVVKLKYLVDHSTEKGDGDSEFNIALENIESKTGKLIFSESKNFSGELKVFKKGNILFNKLRPYLSKVLLAPKDGECVSELLVFEAIGDIIDSNYLFQKLSSEQIISIVDSSTYGAKMPRASIDFILNLPIPLPSKEEQLQIATKIEIYKSRIYDSTKGLQNSIKKLKSYRQSIISEAVTGKIDVRDWQAPSKN</sequence>
<evidence type="ECO:0000256" key="2">
    <source>
        <dbReference type="ARBA" id="ARBA00022747"/>
    </source>
</evidence>
<dbReference type="SUPFAM" id="SSF116734">
    <property type="entry name" value="DNA methylase specificity domain"/>
    <property type="match status" value="2"/>
</dbReference>
<protein>
    <submittedName>
        <fullName evidence="5">Restriction endonuclease subunit S</fullName>
    </submittedName>
</protein>
<keyword evidence="6" id="KW-1185">Reference proteome</keyword>
<proteinExistence type="inferred from homology"/>
<dbReference type="Gene3D" id="1.10.287.1120">
    <property type="entry name" value="Bipartite methylase S protein"/>
    <property type="match status" value="1"/>
</dbReference>
<dbReference type="Proteomes" id="UP001595878">
    <property type="component" value="Unassembled WGS sequence"/>
</dbReference>
<dbReference type="Pfam" id="PF01420">
    <property type="entry name" value="Methylase_S"/>
    <property type="match status" value="2"/>
</dbReference>
<comment type="similarity">
    <text evidence="1">Belongs to the type-I restriction system S methylase family.</text>
</comment>
<evidence type="ECO:0000259" key="4">
    <source>
        <dbReference type="Pfam" id="PF01420"/>
    </source>
</evidence>
<evidence type="ECO:0000256" key="1">
    <source>
        <dbReference type="ARBA" id="ARBA00010923"/>
    </source>
</evidence>
<dbReference type="InterPro" id="IPR051212">
    <property type="entry name" value="Type-I_RE_S_subunit"/>
</dbReference>
<reference evidence="6" key="1">
    <citation type="journal article" date="2019" name="Int. J. Syst. Evol. Microbiol.">
        <title>The Global Catalogue of Microorganisms (GCM) 10K type strain sequencing project: providing services to taxonomists for standard genome sequencing and annotation.</title>
        <authorList>
            <consortium name="The Broad Institute Genomics Platform"/>
            <consortium name="The Broad Institute Genome Sequencing Center for Infectious Disease"/>
            <person name="Wu L."/>
            <person name="Ma J."/>
        </authorList>
    </citation>
    <scope>NUCLEOTIDE SEQUENCE [LARGE SCALE GENOMIC DNA]</scope>
    <source>
        <strain evidence="6">CGMCC 4.7427</strain>
    </source>
</reference>
<evidence type="ECO:0000313" key="6">
    <source>
        <dbReference type="Proteomes" id="UP001595878"/>
    </source>
</evidence>
<dbReference type="GO" id="GO:0004519">
    <property type="term" value="F:endonuclease activity"/>
    <property type="evidence" value="ECO:0007669"/>
    <property type="project" value="UniProtKB-KW"/>
</dbReference>
<evidence type="ECO:0000313" key="5">
    <source>
        <dbReference type="EMBL" id="MFC4691269.1"/>
    </source>
</evidence>
<dbReference type="RefSeq" id="WP_380034932.1">
    <property type="nucleotide sequence ID" value="NZ_JBHSHB010000024.1"/>
</dbReference>
<dbReference type="InterPro" id="IPR000055">
    <property type="entry name" value="Restrct_endonuc_typeI_TRD"/>
</dbReference>
<keyword evidence="5" id="KW-0255">Endonuclease</keyword>
<dbReference type="PANTHER" id="PTHR43140:SF1">
    <property type="entry name" value="TYPE I RESTRICTION ENZYME ECOKI SPECIFICITY SUBUNIT"/>
    <property type="match status" value="1"/>
</dbReference>
<keyword evidence="3" id="KW-0238">DNA-binding</keyword>
<comment type="caution">
    <text evidence="5">The sequence shown here is derived from an EMBL/GenBank/DDBJ whole genome shotgun (WGS) entry which is preliminary data.</text>
</comment>
<evidence type="ECO:0000256" key="3">
    <source>
        <dbReference type="ARBA" id="ARBA00023125"/>
    </source>
</evidence>
<keyword evidence="5" id="KW-0540">Nuclease</keyword>